<evidence type="ECO:0000313" key="3">
    <source>
        <dbReference type="Proteomes" id="UP000017131"/>
    </source>
</evidence>
<sequence length="172" mass="20207">MKKEINGNETPMTQEHLLNKIAHNYLEGQQVDPSNEHIIENETPQGYDARIYLLKNEANRKHLAHCIRDYINGHLVKVLVDDHLLIDFTETANNDHTHFKSLNGELIKHFNRAIRQIKGEIPFDEDNHPVPLYVRRISEGGFKVLKLDEIHRLVYKEIDHRLIIISCYYHTV</sequence>
<organism evidence="2 3">
    <name type="scientific">Staphylococcus simulans UMC-CNS-990</name>
    <dbReference type="NCBI Taxonomy" id="1405498"/>
    <lineage>
        <taxon>Bacteria</taxon>
        <taxon>Bacillati</taxon>
        <taxon>Bacillota</taxon>
        <taxon>Bacilli</taxon>
        <taxon>Bacillales</taxon>
        <taxon>Staphylococcaceae</taxon>
        <taxon>Staphylococcus</taxon>
    </lineage>
</organism>
<keyword evidence="3" id="KW-1185">Reference proteome</keyword>
<comment type="caution">
    <text evidence="2">The sequence shown here is derived from an EMBL/GenBank/DDBJ whole genome shotgun (WGS) entry which is preliminary data.</text>
</comment>
<accession>A0ABN0PC16</accession>
<gene>
    <name evidence="2" type="ORF">SSIM_07720</name>
</gene>
<dbReference type="GeneID" id="77331782"/>
<dbReference type="RefSeq" id="WP_002480739.1">
    <property type="nucleotide sequence ID" value="NZ_AXDY01000006.1"/>
</dbReference>
<reference evidence="2 3" key="1">
    <citation type="journal article" date="2013" name="Genome Announc.">
        <title>Draft Genome Sequence of Staphylococcus simulans UMC-CNS-990, Isolated from a Case of Chronic Bovine Mastitis.</title>
        <authorList>
            <person name="Calcutt M.J."/>
            <person name="Foecking M.F."/>
            <person name="Hsieh H.Y."/>
            <person name="Perry J."/>
            <person name="Stewart G.C."/>
            <person name="Middleton J.R."/>
        </authorList>
    </citation>
    <scope>NUCLEOTIDE SEQUENCE [LARGE SCALE GENOMIC DNA]</scope>
    <source>
        <strain evidence="2 3">UMC-CNS-990</strain>
    </source>
</reference>
<dbReference type="Gene3D" id="3.30.2310.20">
    <property type="entry name" value="RelE-like"/>
    <property type="match status" value="1"/>
</dbReference>
<dbReference type="Proteomes" id="UP000017131">
    <property type="component" value="Unassembled WGS sequence"/>
</dbReference>
<evidence type="ECO:0000313" key="2">
    <source>
        <dbReference type="EMBL" id="ERS93163.1"/>
    </source>
</evidence>
<evidence type="ECO:0000256" key="1">
    <source>
        <dbReference type="ARBA" id="ARBA00050056"/>
    </source>
</evidence>
<dbReference type="InterPro" id="IPR035093">
    <property type="entry name" value="RelE/ParE_toxin_dom_sf"/>
</dbReference>
<dbReference type="EMBL" id="AXDY01000006">
    <property type="protein sequence ID" value="ERS93163.1"/>
    <property type="molecule type" value="Genomic_DNA"/>
</dbReference>
<protein>
    <recommendedName>
        <fullName evidence="1">Endoribonuclease YoeB</fullName>
    </recommendedName>
</protein>
<dbReference type="Pfam" id="PF06769">
    <property type="entry name" value="YoeB_toxin"/>
    <property type="match status" value="1"/>
</dbReference>
<proteinExistence type="predicted"/>
<name>A0ABN0PC16_STASI</name>
<dbReference type="InterPro" id="IPR009614">
    <property type="entry name" value="YoeB_toxin"/>
</dbReference>